<keyword evidence="5" id="KW-0697">Rotamase</keyword>
<keyword evidence="4" id="KW-0802">TPR repeat</keyword>
<proteinExistence type="predicted"/>
<organism evidence="8">
    <name type="scientific">Lygus hesperus</name>
    <name type="common">Western plant bug</name>
    <dbReference type="NCBI Taxonomy" id="30085"/>
    <lineage>
        <taxon>Eukaryota</taxon>
        <taxon>Metazoa</taxon>
        <taxon>Ecdysozoa</taxon>
        <taxon>Arthropoda</taxon>
        <taxon>Hexapoda</taxon>
        <taxon>Insecta</taxon>
        <taxon>Pterygota</taxon>
        <taxon>Neoptera</taxon>
        <taxon>Paraneoptera</taxon>
        <taxon>Hemiptera</taxon>
        <taxon>Heteroptera</taxon>
        <taxon>Panheteroptera</taxon>
        <taxon>Cimicomorpha</taxon>
        <taxon>Miridae</taxon>
        <taxon>Mirini</taxon>
        <taxon>Lygus</taxon>
    </lineage>
</organism>
<dbReference type="SUPFAM" id="SSF48452">
    <property type="entry name" value="TPR-like"/>
    <property type="match status" value="1"/>
</dbReference>
<evidence type="ECO:0000256" key="4">
    <source>
        <dbReference type="ARBA" id="ARBA00022803"/>
    </source>
</evidence>
<dbReference type="EMBL" id="GBHO01002540">
    <property type="protein sequence ID" value="JAG41064.1"/>
    <property type="molecule type" value="Transcribed_RNA"/>
</dbReference>
<evidence type="ECO:0000259" key="7">
    <source>
        <dbReference type="PROSITE" id="PS50072"/>
    </source>
</evidence>
<dbReference type="InterPro" id="IPR002130">
    <property type="entry name" value="Cyclophilin-type_PPIase_dom"/>
</dbReference>
<dbReference type="PROSITE" id="PS50072">
    <property type="entry name" value="CSA_PPIASE_2"/>
    <property type="match status" value="1"/>
</dbReference>
<gene>
    <name evidence="8" type="primary">Ppid_1</name>
    <name evidence="8" type="ORF">CM83_30153</name>
</gene>
<dbReference type="Pfam" id="PF00160">
    <property type="entry name" value="Pro_isomerase"/>
    <property type="match status" value="1"/>
</dbReference>
<dbReference type="GO" id="GO:0005739">
    <property type="term" value="C:mitochondrion"/>
    <property type="evidence" value="ECO:0007669"/>
    <property type="project" value="TreeGrafter"/>
</dbReference>
<dbReference type="SMART" id="SM00028">
    <property type="entry name" value="TPR"/>
    <property type="match status" value="2"/>
</dbReference>
<dbReference type="GO" id="GO:0016018">
    <property type="term" value="F:cyclosporin A binding"/>
    <property type="evidence" value="ECO:0007669"/>
    <property type="project" value="TreeGrafter"/>
</dbReference>
<keyword evidence="3" id="KW-0677">Repeat</keyword>
<dbReference type="FunFam" id="2.40.100.10:FF:000025">
    <property type="entry name" value="Peptidyl-prolyl cis-trans isomerase CYP19-2"/>
    <property type="match status" value="1"/>
</dbReference>
<dbReference type="Gene3D" id="2.40.100.10">
    <property type="entry name" value="Cyclophilin-like"/>
    <property type="match status" value="1"/>
</dbReference>
<evidence type="ECO:0000256" key="2">
    <source>
        <dbReference type="ARBA" id="ARBA00013194"/>
    </source>
</evidence>
<reference evidence="8" key="1">
    <citation type="journal article" date="2014" name="PLoS ONE">
        <title>Transcriptome-Based Identification of ABC Transporters in the Western Tarnished Plant Bug Lygus hesperus.</title>
        <authorList>
            <person name="Hull J.J."/>
            <person name="Chaney K."/>
            <person name="Geib S.M."/>
            <person name="Fabrick J.A."/>
            <person name="Brent C.S."/>
            <person name="Walsh D."/>
            <person name="Lavine L.C."/>
        </authorList>
    </citation>
    <scope>NUCLEOTIDE SEQUENCE</scope>
</reference>
<keyword evidence="6 8" id="KW-0413">Isomerase</keyword>
<evidence type="ECO:0000313" key="8">
    <source>
        <dbReference type="EMBL" id="JAG41064.1"/>
    </source>
</evidence>
<evidence type="ECO:0000256" key="3">
    <source>
        <dbReference type="ARBA" id="ARBA00022737"/>
    </source>
</evidence>
<dbReference type="PANTHER" id="PTHR11071">
    <property type="entry name" value="PEPTIDYL-PROLYL CIS-TRANS ISOMERASE"/>
    <property type="match status" value="1"/>
</dbReference>
<evidence type="ECO:0000256" key="1">
    <source>
        <dbReference type="ARBA" id="ARBA00000971"/>
    </source>
</evidence>
<name>A0A0A9Z9H3_LYGHE</name>
<dbReference type="PANTHER" id="PTHR11071:SF561">
    <property type="entry name" value="PEPTIDYL-PROLYL CIS-TRANS ISOMERASE D-RELATED"/>
    <property type="match status" value="1"/>
</dbReference>
<dbReference type="GO" id="GO:0006457">
    <property type="term" value="P:protein folding"/>
    <property type="evidence" value="ECO:0007669"/>
    <property type="project" value="TreeGrafter"/>
</dbReference>
<dbReference type="PRINTS" id="PR00153">
    <property type="entry name" value="CSAPPISMRASE"/>
</dbReference>
<feature type="domain" description="PPIase cyclophilin-type" evidence="7">
    <location>
        <begin position="31"/>
        <end position="195"/>
    </location>
</feature>
<protein>
    <recommendedName>
        <fullName evidence="2">peptidylprolyl isomerase</fullName>
        <ecNumber evidence="2">5.2.1.8</ecNumber>
    </recommendedName>
</protein>
<dbReference type="AlphaFoldDB" id="A0A0A9Z9H3"/>
<evidence type="ECO:0000256" key="5">
    <source>
        <dbReference type="ARBA" id="ARBA00023110"/>
    </source>
</evidence>
<dbReference type="SUPFAM" id="SSF50891">
    <property type="entry name" value="Cyclophilin-like"/>
    <property type="match status" value="1"/>
</dbReference>
<accession>A0A0A9Z9H3</accession>
<sequence>MGLSFTFSPSRCSLDGMGFVNDVKNHNPLVFMDVKIGKEDVGRVIIELFKDVVPRTAENFRQLCTGEKGIGVNGKPLHYKGCLFHKVMPAFMIQGGDVVNFDGTGGESIYGPTFEDENFILKHESGGIVSMVNYGQPNTNNSQFFITTIPCPHLDGTNVVFGKVVFGLGAVQEVSTTPSMKEAAILPCIIKDCGQVLPGESWNIPENDGDSVPAFPDDWDVNETDLETEDIPAIINKIKDSGNVFFRNANYPNASRKYKKALRYIEWYLKKRPSKINMDDLKVVCLLNFAAVSLKYGEYKQAHELCNEVLRIDHQNPKALFRRALSNKHLTNYDQALSDLKNALVHLPNNKSILSEIKIVRKLISDYKLVEKKRCLKMMKII</sequence>
<dbReference type="FunFam" id="1.25.40.10:FF:000029">
    <property type="entry name" value="peptidyl-prolyl cis-trans isomerase D"/>
    <property type="match status" value="1"/>
</dbReference>
<dbReference type="EC" id="5.2.1.8" evidence="2"/>
<evidence type="ECO:0000256" key="6">
    <source>
        <dbReference type="ARBA" id="ARBA00023235"/>
    </source>
</evidence>
<dbReference type="InterPro" id="IPR029000">
    <property type="entry name" value="Cyclophilin-like_dom_sf"/>
</dbReference>
<comment type="catalytic activity">
    <reaction evidence="1">
        <text>[protein]-peptidylproline (omega=180) = [protein]-peptidylproline (omega=0)</text>
        <dbReference type="Rhea" id="RHEA:16237"/>
        <dbReference type="Rhea" id="RHEA-COMP:10747"/>
        <dbReference type="Rhea" id="RHEA-COMP:10748"/>
        <dbReference type="ChEBI" id="CHEBI:83833"/>
        <dbReference type="ChEBI" id="CHEBI:83834"/>
        <dbReference type="EC" id="5.2.1.8"/>
    </reaction>
</comment>
<dbReference type="Gene3D" id="1.25.40.10">
    <property type="entry name" value="Tetratricopeptide repeat domain"/>
    <property type="match status" value="1"/>
</dbReference>
<reference evidence="8" key="2">
    <citation type="submission" date="2014-07" db="EMBL/GenBank/DDBJ databases">
        <authorList>
            <person name="Hull J."/>
        </authorList>
    </citation>
    <scope>NUCLEOTIDE SEQUENCE</scope>
</reference>
<dbReference type="InterPro" id="IPR011990">
    <property type="entry name" value="TPR-like_helical_dom_sf"/>
</dbReference>
<dbReference type="InterPro" id="IPR019734">
    <property type="entry name" value="TPR_rpt"/>
</dbReference>
<dbReference type="GO" id="GO:0003755">
    <property type="term" value="F:peptidyl-prolyl cis-trans isomerase activity"/>
    <property type="evidence" value="ECO:0007669"/>
    <property type="project" value="UniProtKB-KW"/>
</dbReference>